<sequence length="617" mass="68536">MLKKKRAARVMALALSMAVVTAGLQTAGEGRRTEALSSGDTVRLSYDGYLRGTDDRYYITEGNGSFLYYNADGSTYVAKRSGEPDVRRRNLMLTDVDTGERVKGYCIEYATDVEKNSIYSSQDPASDARYFKNMPEDVKKLMLAAIYYGRNGINSVPVAGADDEDFYFATQVIIWEVQQQLRVMVRDSRGKITGTEKKDAHGLSKDFFYNDLKGRAAEKCYDYIVEKISSHYVTPAFIGESQEKAEAVEMKYSMKDKGWSAEIKDDTSGVFDLVWKSSDISYEKKGNTYCFSTEKALEGEKLLKVQRKTQGGSAAENLLIWHDASKDSNQVISTGSASPPQFYLRLKTDIPAEVTVEKRDAETGRPVAAAGTEFRIKSEDMGIYVSQGMDNPEGDIYKTDREGRVTIGERFQAGTFLLEEVKAPKGYVVAKEAVVFQVDGKSREITVRCDNKPQKGIITITKTGEYRHMESLTDIREKAMGGIDFDIIALADIVTGDGTVRAEKGEVVDTVRTDFKGNVSTKELYLGPYNIVERAAPEEYILGEPVNAALVYGDQETEVIEKKINLFNRLKRTPAPSDESPETGDDNPAAAAVMTLLVSLTLIGASSVFFILRREDR</sequence>
<proteinExistence type="inferred from homology"/>
<dbReference type="InterPro" id="IPR013552">
    <property type="entry name" value="Thioester_dom"/>
</dbReference>
<organism evidence="8 9">
    <name type="scientific">Candidatus Allocopromorpha excrementigallinarum</name>
    <dbReference type="NCBI Taxonomy" id="2840742"/>
    <lineage>
        <taxon>Bacteria</taxon>
        <taxon>Bacillati</taxon>
        <taxon>Bacillota</taxon>
        <taxon>Clostridia</taxon>
        <taxon>Eubacteriales</taxon>
        <taxon>Eubacteriaceae</taxon>
        <taxon>Eubacteriaceae incertae sedis</taxon>
        <taxon>Candidatus Allocopromorpha</taxon>
    </lineage>
</organism>
<accession>A0A9D1HZX3</accession>
<evidence type="ECO:0000313" key="9">
    <source>
        <dbReference type="Proteomes" id="UP000824090"/>
    </source>
</evidence>
<dbReference type="EMBL" id="DVMP01000074">
    <property type="protein sequence ID" value="HIU25609.1"/>
    <property type="molecule type" value="Genomic_DNA"/>
</dbReference>
<evidence type="ECO:0000259" key="7">
    <source>
        <dbReference type="Pfam" id="PF17802"/>
    </source>
</evidence>
<dbReference type="PANTHER" id="PTHR36108">
    <property type="entry name" value="COLOSSIN-B-RELATED"/>
    <property type="match status" value="1"/>
</dbReference>
<feature type="domain" description="Thioester" evidence="6">
    <location>
        <begin position="104"/>
        <end position="226"/>
    </location>
</feature>
<keyword evidence="3 5" id="KW-0732">Signal</keyword>
<feature type="chain" id="PRO_5038658095" evidence="5">
    <location>
        <begin position="23"/>
        <end position="617"/>
    </location>
</feature>
<dbReference type="Pfam" id="PF08341">
    <property type="entry name" value="TED"/>
    <property type="match status" value="1"/>
</dbReference>
<feature type="transmembrane region" description="Helical" evidence="4">
    <location>
        <begin position="589"/>
        <end position="612"/>
    </location>
</feature>
<dbReference type="Pfam" id="PF17802">
    <property type="entry name" value="SpaA"/>
    <property type="match status" value="2"/>
</dbReference>
<evidence type="ECO:0000256" key="1">
    <source>
        <dbReference type="ARBA" id="ARBA00007257"/>
    </source>
</evidence>
<evidence type="ECO:0000313" key="8">
    <source>
        <dbReference type="EMBL" id="HIU25609.1"/>
    </source>
</evidence>
<protein>
    <submittedName>
        <fullName evidence="8">Cys-Gln thioester bond-forming surface protein</fullName>
    </submittedName>
</protein>
<comment type="caution">
    <text evidence="8">The sequence shown here is derived from an EMBL/GenBank/DDBJ whole genome shotgun (WGS) entry which is preliminary data.</text>
</comment>
<keyword evidence="4" id="KW-1133">Transmembrane helix</keyword>
<reference evidence="8" key="1">
    <citation type="submission" date="2020-10" db="EMBL/GenBank/DDBJ databases">
        <authorList>
            <person name="Gilroy R."/>
        </authorList>
    </citation>
    <scope>NUCLEOTIDE SEQUENCE</scope>
    <source>
        <strain evidence="8">ChiHcec3-6078</strain>
    </source>
</reference>
<evidence type="ECO:0000256" key="2">
    <source>
        <dbReference type="ARBA" id="ARBA00022525"/>
    </source>
</evidence>
<feature type="domain" description="SpaA-like prealbumin fold" evidence="7">
    <location>
        <begin position="479"/>
        <end position="546"/>
    </location>
</feature>
<evidence type="ECO:0000256" key="3">
    <source>
        <dbReference type="ARBA" id="ARBA00022729"/>
    </source>
</evidence>
<evidence type="ECO:0000256" key="5">
    <source>
        <dbReference type="SAM" id="SignalP"/>
    </source>
</evidence>
<dbReference type="InterPro" id="IPR041033">
    <property type="entry name" value="SpaA_PFL_dom_1"/>
</dbReference>
<reference evidence="8" key="2">
    <citation type="journal article" date="2021" name="PeerJ">
        <title>Extensive microbial diversity within the chicken gut microbiome revealed by metagenomics and culture.</title>
        <authorList>
            <person name="Gilroy R."/>
            <person name="Ravi A."/>
            <person name="Getino M."/>
            <person name="Pursley I."/>
            <person name="Horton D.L."/>
            <person name="Alikhan N.F."/>
            <person name="Baker D."/>
            <person name="Gharbi K."/>
            <person name="Hall N."/>
            <person name="Watson M."/>
            <person name="Adriaenssens E.M."/>
            <person name="Foster-Nyarko E."/>
            <person name="Jarju S."/>
            <person name="Secka A."/>
            <person name="Antonio M."/>
            <person name="Oren A."/>
            <person name="Chaudhuri R.R."/>
            <person name="La Ragione R."/>
            <person name="Hildebrand F."/>
            <person name="Pallen M.J."/>
        </authorList>
    </citation>
    <scope>NUCLEOTIDE SEQUENCE</scope>
    <source>
        <strain evidence="8">ChiHcec3-6078</strain>
    </source>
</reference>
<dbReference type="Gene3D" id="2.60.40.10">
    <property type="entry name" value="Immunoglobulins"/>
    <property type="match status" value="2"/>
</dbReference>
<feature type="signal peptide" evidence="5">
    <location>
        <begin position="1"/>
        <end position="22"/>
    </location>
</feature>
<feature type="domain" description="SpaA-like prealbumin fold" evidence="7">
    <location>
        <begin position="353"/>
        <end position="452"/>
    </location>
</feature>
<name>A0A9D1HZX3_9FIRM</name>
<comment type="similarity">
    <text evidence="1">Belongs to the serine-aspartate repeat-containing protein (SDr) family.</text>
</comment>
<gene>
    <name evidence="8" type="ORF">IAC50_03860</name>
</gene>
<dbReference type="PANTHER" id="PTHR36108:SF13">
    <property type="entry name" value="COLOSSIN-B-RELATED"/>
    <property type="match status" value="1"/>
</dbReference>
<keyword evidence="4" id="KW-0812">Transmembrane</keyword>
<keyword evidence="2" id="KW-0964">Secreted</keyword>
<keyword evidence="4" id="KW-0472">Membrane</keyword>
<evidence type="ECO:0000259" key="6">
    <source>
        <dbReference type="Pfam" id="PF08341"/>
    </source>
</evidence>
<evidence type="ECO:0000256" key="4">
    <source>
        <dbReference type="SAM" id="Phobius"/>
    </source>
</evidence>
<dbReference type="Proteomes" id="UP000824090">
    <property type="component" value="Unassembled WGS sequence"/>
</dbReference>
<dbReference type="AlphaFoldDB" id="A0A9D1HZX3"/>
<dbReference type="InterPro" id="IPR013783">
    <property type="entry name" value="Ig-like_fold"/>
</dbReference>